<evidence type="ECO:0000313" key="5">
    <source>
        <dbReference type="Proteomes" id="UP000199073"/>
    </source>
</evidence>
<evidence type="ECO:0000256" key="2">
    <source>
        <dbReference type="ARBA" id="ARBA00023002"/>
    </source>
</evidence>
<dbReference type="PANTHER" id="PTHR43245:SF51">
    <property type="entry name" value="SHORT CHAIN DEHYDROGENASE_REDUCTASE FAMILY 42E, MEMBER 2"/>
    <property type="match status" value="1"/>
</dbReference>
<dbReference type="AlphaFoldDB" id="A0A1H0PF09"/>
<dbReference type="InterPro" id="IPR036291">
    <property type="entry name" value="NAD(P)-bd_dom_sf"/>
</dbReference>
<comment type="similarity">
    <text evidence="1">Belongs to the 3-beta-HSD family.</text>
</comment>
<feature type="domain" description="3-beta hydroxysteroid dehydrogenase/isomerase" evidence="3">
    <location>
        <begin position="15"/>
        <end position="263"/>
    </location>
</feature>
<protein>
    <submittedName>
        <fullName evidence="4">Nucleoside-diphosphate-sugar epimerase</fullName>
    </submittedName>
</protein>
<dbReference type="Proteomes" id="UP000199073">
    <property type="component" value="Unassembled WGS sequence"/>
</dbReference>
<dbReference type="PANTHER" id="PTHR43245">
    <property type="entry name" value="BIFUNCTIONAL POLYMYXIN RESISTANCE PROTEIN ARNA"/>
    <property type="match status" value="1"/>
</dbReference>
<dbReference type="STRING" id="91360.SAMN05660330_01644"/>
<proteinExistence type="inferred from homology"/>
<gene>
    <name evidence="4" type="ORF">SAMN05660330_01644</name>
</gene>
<sequence>MGTEEVVDIEGKKALVTGGGGFVGRAIVNRLLAKGVNTRVVGRNRYPALEALGVECIRGSVADPDVVATAAKDVDMVFHTAALAGIWGKWSDYYTTNVVGTSTVIDGCRKNNVPILVHTSSPSVVFNCESIEGDDESLPYGSTHLCHYAKSKIMAEKEVLASAGDNLRCCALRPHLIWGPGDPHLLPRLIAAGTEKKLKRVGSGDNLVDISYIDNVAEAHILAAQNLADSGSASGQAFFISQGEPVNLWDWINDLFSRLDIPKVEQAVSYKTAYSIGWIMEKLYLLMGSDSEPRMTRFLAEQLARSHYFSIGNAQRLLGYTPAVSTEQGLQTTVNWLMKR</sequence>
<dbReference type="InterPro" id="IPR002225">
    <property type="entry name" value="3Beta_OHSteriod_DH/Estase"/>
</dbReference>
<dbReference type="EMBL" id="FNJI01000009">
    <property type="protein sequence ID" value="SDP03593.1"/>
    <property type="molecule type" value="Genomic_DNA"/>
</dbReference>
<dbReference type="GO" id="GO:0016616">
    <property type="term" value="F:oxidoreductase activity, acting on the CH-OH group of donors, NAD or NADP as acceptor"/>
    <property type="evidence" value="ECO:0007669"/>
    <property type="project" value="InterPro"/>
</dbReference>
<dbReference type="RefSeq" id="WP_092221673.1">
    <property type="nucleotide sequence ID" value="NZ_FNJI01000009.1"/>
</dbReference>
<name>A0A1H0PF09_9BACT</name>
<dbReference type="Pfam" id="PF01073">
    <property type="entry name" value="3Beta_HSD"/>
    <property type="match status" value="1"/>
</dbReference>
<keyword evidence="2" id="KW-0560">Oxidoreductase</keyword>
<dbReference type="Gene3D" id="3.40.50.720">
    <property type="entry name" value="NAD(P)-binding Rossmann-like Domain"/>
    <property type="match status" value="1"/>
</dbReference>
<dbReference type="GO" id="GO:0006694">
    <property type="term" value="P:steroid biosynthetic process"/>
    <property type="evidence" value="ECO:0007669"/>
    <property type="project" value="InterPro"/>
</dbReference>
<evidence type="ECO:0000313" key="4">
    <source>
        <dbReference type="EMBL" id="SDP03593.1"/>
    </source>
</evidence>
<evidence type="ECO:0000259" key="3">
    <source>
        <dbReference type="Pfam" id="PF01073"/>
    </source>
</evidence>
<dbReference type="InterPro" id="IPR050177">
    <property type="entry name" value="Lipid_A_modif_metabolic_enz"/>
</dbReference>
<dbReference type="SUPFAM" id="SSF51735">
    <property type="entry name" value="NAD(P)-binding Rossmann-fold domains"/>
    <property type="match status" value="1"/>
</dbReference>
<evidence type="ECO:0000256" key="1">
    <source>
        <dbReference type="ARBA" id="ARBA00009219"/>
    </source>
</evidence>
<organism evidence="4 5">
    <name type="scientific">Desulforhopalus singaporensis</name>
    <dbReference type="NCBI Taxonomy" id="91360"/>
    <lineage>
        <taxon>Bacteria</taxon>
        <taxon>Pseudomonadati</taxon>
        <taxon>Thermodesulfobacteriota</taxon>
        <taxon>Desulfobulbia</taxon>
        <taxon>Desulfobulbales</taxon>
        <taxon>Desulfocapsaceae</taxon>
        <taxon>Desulforhopalus</taxon>
    </lineage>
</organism>
<accession>A0A1H0PF09</accession>
<dbReference type="OrthoDB" id="9814124at2"/>
<reference evidence="4 5" key="1">
    <citation type="submission" date="2016-10" db="EMBL/GenBank/DDBJ databases">
        <authorList>
            <person name="de Groot N.N."/>
        </authorList>
    </citation>
    <scope>NUCLEOTIDE SEQUENCE [LARGE SCALE GENOMIC DNA]</scope>
    <source>
        <strain evidence="4 5">DSM 12130</strain>
    </source>
</reference>
<keyword evidence="5" id="KW-1185">Reference proteome</keyword>